<comment type="caution">
    <text evidence="2">The sequence shown here is derived from an EMBL/GenBank/DDBJ whole genome shotgun (WGS) entry which is preliminary data.</text>
</comment>
<reference evidence="2 3" key="1">
    <citation type="journal article" date="2017" name="Nat. Ecol. Evol.">
        <title>Scallop genome provides insights into evolution of bilaterian karyotype and development.</title>
        <authorList>
            <person name="Wang S."/>
            <person name="Zhang J."/>
            <person name="Jiao W."/>
            <person name="Li J."/>
            <person name="Xun X."/>
            <person name="Sun Y."/>
            <person name="Guo X."/>
            <person name="Huan P."/>
            <person name="Dong B."/>
            <person name="Zhang L."/>
            <person name="Hu X."/>
            <person name="Sun X."/>
            <person name="Wang J."/>
            <person name="Zhao C."/>
            <person name="Wang Y."/>
            <person name="Wang D."/>
            <person name="Huang X."/>
            <person name="Wang R."/>
            <person name="Lv J."/>
            <person name="Li Y."/>
            <person name="Zhang Z."/>
            <person name="Liu B."/>
            <person name="Lu W."/>
            <person name="Hui Y."/>
            <person name="Liang J."/>
            <person name="Zhou Z."/>
            <person name="Hou R."/>
            <person name="Li X."/>
            <person name="Liu Y."/>
            <person name="Li H."/>
            <person name="Ning X."/>
            <person name="Lin Y."/>
            <person name="Zhao L."/>
            <person name="Xing Q."/>
            <person name="Dou J."/>
            <person name="Li Y."/>
            <person name="Mao J."/>
            <person name="Guo H."/>
            <person name="Dou H."/>
            <person name="Li T."/>
            <person name="Mu C."/>
            <person name="Jiang W."/>
            <person name="Fu Q."/>
            <person name="Fu X."/>
            <person name="Miao Y."/>
            <person name="Liu J."/>
            <person name="Yu Q."/>
            <person name="Li R."/>
            <person name="Liao H."/>
            <person name="Li X."/>
            <person name="Kong Y."/>
            <person name="Jiang Z."/>
            <person name="Chourrout D."/>
            <person name="Li R."/>
            <person name="Bao Z."/>
        </authorList>
    </citation>
    <scope>NUCLEOTIDE SEQUENCE [LARGE SCALE GENOMIC DNA]</scope>
    <source>
        <strain evidence="2 3">PY_sf001</strain>
    </source>
</reference>
<name>A0A210R1A7_MIZYE</name>
<dbReference type="Gene3D" id="3.40.50.10140">
    <property type="entry name" value="Toll/interleukin-1 receptor homology (TIR) domain"/>
    <property type="match status" value="1"/>
</dbReference>
<organism evidence="2 3">
    <name type="scientific">Mizuhopecten yessoensis</name>
    <name type="common">Japanese scallop</name>
    <name type="synonym">Patinopecten yessoensis</name>
    <dbReference type="NCBI Taxonomy" id="6573"/>
    <lineage>
        <taxon>Eukaryota</taxon>
        <taxon>Metazoa</taxon>
        <taxon>Spiralia</taxon>
        <taxon>Lophotrochozoa</taxon>
        <taxon>Mollusca</taxon>
        <taxon>Bivalvia</taxon>
        <taxon>Autobranchia</taxon>
        <taxon>Pteriomorphia</taxon>
        <taxon>Pectinida</taxon>
        <taxon>Pectinoidea</taxon>
        <taxon>Pectinidae</taxon>
        <taxon>Mizuhopecten</taxon>
    </lineage>
</organism>
<dbReference type="AlphaFoldDB" id="A0A210R1A7"/>
<gene>
    <name evidence="2" type="ORF">KP79_PYT18616</name>
</gene>
<evidence type="ECO:0000313" key="3">
    <source>
        <dbReference type="Proteomes" id="UP000242188"/>
    </source>
</evidence>
<dbReference type="Proteomes" id="UP000242188">
    <property type="component" value="Unassembled WGS sequence"/>
</dbReference>
<evidence type="ECO:0008006" key="4">
    <source>
        <dbReference type="Google" id="ProtNLM"/>
    </source>
</evidence>
<evidence type="ECO:0000256" key="1">
    <source>
        <dbReference type="SAM" id="MobiDB-lite"/>
    </source>
</evidence>
<proteinExistence type="predicted"/>
<keyword evidence="3" id="KW-1185">Reference proteome</keyword>
<feature type="compositionally biased region" description="Basic and acidic residues" evidence="1">
    <location>
        <begin position="451"/>
        <end position="468"/>
    </location>
</feature>
<dbReference type="EMBL" id="NEDP02000890">
    <property type="protein sequence ID" value="OWF54772.1"/>
    <property type="molecule type" value="Genomic_DNA"/>
</dbReference>
<evidence type="ECO:0000313" key="2">
    <source>
        <dbReference type="EMBL" id="OWF54772.1"/>
    </source>
</evidence>
<dbReference type="InterPro" id="IPR035897">
    <property type="entry name" value="Toll_tir_struct_dom_sf"/>
</dbReference>
<protein>
    <recommendedName>
        <fullName evidence="4">TIR domain-containing protein</fullName>
    </recommendedName>
</protein>
<feature type="region of interest" description="Disordered" evidence="1">
    <location>
        <begin position="451"/>
        <end position="502"/>
    </location>
</feature>
<accession>A0A210R1A7</accession>
<dbReference type="OrthoDB" id="6162130at2759"/>
<sequence length="502" mass="57962">MPKHVRDAEKAKKSIVNESPEFNVDCAMTQEGIPVKTVDLKEIIHKMAEAQSPPKTDEEKQCLEHIAESNCADILRQVIYCKVGRPQCSLFCRKVSERRRTFTTNQREILSSGNISNFDVALCIQVVRQINGINPNKERWNSKVADDNHTLFGSLQRIALFRKKVIICPEEGEFSFHELFRLISTAFQDIQREMKFERDFHADLDVTCDELLTPVYKRLPSQVEPDAIKEEDEHRGKNDIDEEMDYSCLHRNSSGELRAIDKARISLIEKYKHRFRLELNAPQADVMVVYSENDRDAAEGFRQSIDGRVLSLVNRKQANVKAMLYDKEGLGETKLNALEAAYSNSTYAFLYLTKSFVKNDYTALVAQSLLMESINSKDKKWRVVPFHTSPLENRPYKVPLGINTLKSLNAWNQDRYYWGMMDDLLSGTIHEREDREIKMFDRKYEEAISIQNEDKKHEDSIGKLEKLSLNRTQPQQDRPRSVVQPMPKPDDSVSASCDSCHE</sequence>
<feature type="compositionally biased region" description="Polar residues" evidence="1">
    <location>
        <begin position="493"/>
        <end position="502"/>
    </location>
</feature>